<evidence type="ECO:0000313" key="3">
    <source>
        <dbReference type="EMBL" id="SVB22281.1"/>
    </source>
</evidence>
<dbReference type="GO" id="GO:0005737">
    <property type="term" value="C:cytoplasm"/>
    <property type="evidence" value="ECO:0007669"/>
    <property type="project" value="TreeGrafter"/>
</dbReference>
<dbReference type="GO" id="GO:0019748">
    <property type="term" value="P:secondary metabolic process"/>
    <property type="evidence" value="ECO:0007669"/>
    <property type="project" value="TreeGrafter"/>
</dbReference>
<dbReference type="EMBL" id="UINC01033269">
    <property type="protein sequence ID" value="SVB22281.1"/>
    <property type="molecule type" value="Genomic_DNA"/>
</dbReference>
<gene>
    <name evidence="3" type="ORF">METZ01_LOCUS175135</name>
</gene>
<dbReference type="InterPro" id="IPR032465">
    <property type="entry name" value="ACMSD"/>
</dbReference>
<dbReference type="GO" id="GO:0016831">
    <property type="term" value="F:carboxy-lyase activity"/>
    <property type="evidence" value="ECO:0007669"/>
    <property type="project" value="InterPro"/>
</dbReference>
<dbReference type="InterPro" id="IPR032466">
    <property type="entry name" value="Metal_Hydrolase"/>
</dbReference>
<dbReference type="SUPFAM" id="SSF51556">
    <property type="entry name" value="Metallo-dependent hydrolases"/>
    <property type="match status" value="1"/>
</dbReference>
<proteinExistence type="predicted"/>
<dbReference type="PANTHER" id="PTHR21240:SF28">
    <property type="entry name" value="ISO-OROTATE DECARBOXYLASE (EUROFUNG)"/>
    <property type="match status" value="1"/>
</dbReference>
<dbReference type="GO" id="GO:0016787">
    <property type="term" value="F:hydrolase activity"/>
    <property type="evidence" value="ECO:0007669"/>
    <property type="project" value="InterPro"/>
</dbReference>
<dbReference type="PANTHER" id="PTHR21240">
    <property type="entry name" value="2-AMINO-3-CARBOXYLMUCONATE-6-SEMIALDEHYDE DECARBOXYLASE"/>
    <property type="match status" value="1"/>
</dbReference>
<reference evidence="3" key="1">
    <citation type="submission" date="2018-05" db="EMBL/GenBank/DDBJ databases">
        <authorList>
            <person name="Lanie J.A."/>
            <person name="Ng W.-L."/>
            <person name="Kazmierczak K.M."/>
            <person name="Andrzejewski T.M."/>
            <person name="Davidsen T.M."/>
            <person name="Wayne K.J."/>
            <person name="Tettelin H."/>
            <person name="Glass J.I."/>
            <person name="Rusch D."/>
            <person name="Podicherti R."/>
            <person name="Tsui H.-C.T."/>
            <person name="Winkler M.E."/>
        </authorList>
    </citation>
    <scope>NUCLEOTIDE SEQUENCE</scope>
</reference>
<accession>A0A382C9C0</accession>
<evidence type="ECO:0000256" key="1">
    <source>
        <dbReference type="ARBA" id="ARBA00023239"/>
    </source>
</evidence>
<evidence type="ECO:0000259" key="2">
    <source>
        <dbReference type="Pfam" id="PF04909"/>
    </source>
</evidence>
<protein>
    <recommendedName>
        <fullName evidence="2">Amidohydrolase-related domain-containing protein</fullName>
    </recommendedName>
</protein>
<dbReference type="Gene3D" id="3.20.20.140">
    <property type="entry name" value="Metal-dependent hydrolases"/>
    <property type="match status" value="1"/>
</dbReference>
<dbReference type="AlphaFoldDB" id="A0A382C9C0"/>
<dbReference type="InterPro" id="IPR006680">
    <property type="entry name" value="Amidohydro-rel"/>
</dbReference>
<feature type="domain" description="Amidohydrolase-related" evidence="2">
    <location>
        <begin position="10"/>
        <end position="382"/>
    </location>
</feature>
<name>A0A382C9C0_9ZZZZ</name>
<organism evidence="3">
    <name type="scientific">marine metagenome</name>
    <dbReference type="NCBI Taxonomy" id="408172"/>
    <lineage>
        <taxon>unclassified sequences</taxon>
        <taxon>metagenomes</taxon>
        <taxon>ecological metagenomes</taxon>
    </lineage>
</organism>
<dbReference type="Pfam" id="PF04909">
    <property type="entry name" value="Amidohydro_2"/>
    <property type="match status" value="1"/>
</dbReference>
<keyword evidence="1" id="KW-0456">Lyase</keyword>
<sequence length="387" mass="43673">MSYAEQRIIIDADSHVIELDTFLSNAAREEDLPLIRPMDEQTELRVVQAGLDRGRELFDKRHNDPKTMAKFENALLDNSKNGWSRLGAFDPDERSHTLDLFGFKMQWILPTFAFHQIAHVEDPEVLTAGARTLNKAMAEFCAHDDRLKAIGYIPFSLGPETALALMKQGFKDGCYSFMVDTNEPDPNKPSFTHPDFDDVWAEFSDRRAPFGNHVAVNGHYRAVPPSFKNNGKTELELGGDAPAGELGLMTIGNSAQMFLAAMIFDGVFDRHPHLKTVSMEHAATWLPSWLNSLDYTSSIFGRLRKFNQSPSDTARERIKVSPFAGEPVGWIIENVGPDMLVFASDYPHPEGTNDPIRRFEAKMTNCDEATMDKFYYKNMEELMGIQV</sequence>